<evidence type="ECO:0000259" key="3">
    <source>
        <dbReference type="Pfam" id="PF07825"/>
    </source>
</evidence>
<name>A0ABY2Z844_9GAMM</name>
<reference evidence="4 5" key="1">
    <citation type="submission" date="2019-06" db="EMBL/GenBank/DDBJ databases">
        <title>Taxogenomics and systematics of the genus Pantoea.</title>
        <authorList>
            <person name="Tambong J.T."/>
        </authorList>
    </citation>
    <scope>NUCLEOTIDE SEQUENCE [LARGE SCALE GENOMIC DNA]</scope>
    <source>
        <strain evidence="4 5">LMG 2558</strain>
    </source>
</reference>
<evidence type="ECO:0000313" key="4">
    <source>
        <dbReference type="EMBL" id="TPV28744.1"/>
    </source>
</evidence>
<keyword evidence="1" id="KW-0238">DNA-binding</keyword>
<keyword evidence="5" id="KW-1185">Reference proteome</keyword>
<evidence type="ECO:0000256" key="1">
    <source>
        <dbReference type="ARBA" id="ARBA00023125"/>
    </source>
</evidence>
<dbReference type="SUPFAM" id="SSF46955">
    <property type="entry name" value="Putative DNA-binding domain"/>
    <property type="match status" value="1"/>
</dbReference>
<sequence length="48" mass="5692">MAQLLNLTEWLSETSSQPPSLSTLRRWAREGRIYPCPELHVKEYRLHP</sequence>
<feature type="domain" description="Excisionase-like" evidence="3">
    <location>
        <begin position="5"/>
        <end position="47"/>
    </location>
</feature>
<organism evidence="4 5">
    <name type="scientific">Pantoea anthophila</name>
    <dbReference type="NCBI Taxonomy" id="470931"/>
    <lineage>
        <taxon>Bacteria</taxon>
        <taxon>Pseudomonadati</taxon>
        <taxon>Pseudomonadota</taxon>
        <taxon>Gammaproteobacteria</taxon>
        <taxon>Enterobacterales</taxon>
        <taxon>Erwiniaceae</taxon>
        <taxon>Pantoea</taxon>
    </lineage>
</organism>
<protein>
    <recommendedName>
        <fullName evidence="3">Excisionase-like domain-containing protein</fullName>
    </recommendedName>
</protein>
<dbReference type="InterPro" id="IPR012884">
    <property type="entry name" value="Excisionase-like"/>
</dbReference>
<accession>A0ABY2Z844</accession>
<evidence type="ECO:0000256" key="2">
    <source>
        <dbReference type="ARBA" id="ARBA00023172"/>
    </source>
</evidence>
<evidence type="ECO:0000313" key="5">
    <source>
        <dbReference type="Proteomes" id="UP000316142"/>
    </source>
</evidence>
<dbReference type="Proteomes" id="UP000316142">
    <property type="component" value="Unassembled WGS sequence"/>
</dbReference>
<dbReference type="Pfam" id="PF07825">
    <property type="entry name" value="Exc"/>
    <property type="match status" value="1"/>
</dbReference>
<dbReference type="EMBL" id="VHIZ01000037">
    <property type="protein sequence ID" value="TPV28744.1"/>
    <property type="molecule type" value="Genomic_DNA"/>
</dbReference>
<proteinExistence type="predicted"/>
<dbReference type="InterPro" id="IPR038137">
    <property type="entry name" value="Excisionase-like_sf"/>
</dbReference>
<keyword evidence="2" id="KW-0233">DNA recombination</keyword>
<dbReference type="Gene3D" id="1.10.1660.20">
    <property type="match status" value="1"/>
</dbReference>
<gene>
    <name evidence="4" type="ORF">FJW00_07235</name>
</gene>
<dbReference type="InterPro" id="IPR009061">
    <property type="entry name" value="DNA-bd_dom_put_sf"/>
</dbReference>
<dbReference type="RefSeq" id="WP_140923369.1">
    <property type="nucleotide sequence ID" value="NZ_CP122311.1"/>
</dbReference>
<comment type="caution">
    <text evidence="4">The sequence shown here is derived from an EMBL/GenBank/DDBJ whole genome shotgun (WGS) entry which is preliminary data.</text>
</comment>